<evidence type="ECO:0000313" key="2">
    <source>
        <dbReference type="Proteomes" id="UP000028500"/>
    </source>
</evidence>
<reference evidence="1" key="1">
    <citation type="submission" date="2013-07" db="EMBL/GenBank/DDBJ databases">
        <title>Sub-species coevolution in mutualistic symbiosis.</title>
        <authorList>
            <person name="Murfin K."/>
            <person name="Klassen J."/>
            <person name="Lee M."/>
            <person name="Forst S."/>
            <person name="Stock P."/>
            <person name="Goodrich-Blair H."/>
        </authorList>
    </citation>
    <scope>NUCLEOTIDE SEQUENCE [LARGE SCALE GENOMIC DNA]</scope>
    <source>
        <strain evidence="1">Kraussei Quebec</strain>
    </source>
</reference>
<proteinExistence type="predicted"/>
<dbReference type="HOGENOM" id="CLU_3207084_0_0_6"/>
<protein>
    <submittedName>
        <fullName evidence="1">Uncharacterized protein</fullName>
    </submittedName>
</protein>
<gene>
    <name evidence="1" type="ORF">XBKQ1_2620016</name>
</gene>
<organism evidence="1 2">
    <name type="scientific">Xenorhabdus bovienii str. kraussei Quebec</name>
    <dbReference type="NCBI Taxonomy" id="1398203"/>
    <lineage>
        <taxon>Bacteria</taxon>
        <taxon>Pseudomonadati</taxon>
        <taxon>Pseudomonadota</taxon>
        <taxon>Gammaproteobacteria</taxon>
        <taxon>Enterobacterales</taxon>
        <taxon>Morganellaceae</taxon>
        <taxon>Xenorhabdus</taxon>
    </lineage>
</organism>
<dbReference type="EMBL" id="CBSY010000182">
    <property type="protein sequence ID" value="CDH20394.1"/>
    <property type="molecule type" value="Genomic_DNA"/>
</dbReference>
<accession>A0A077PKV8</accession>
<name>A0A077PKV8_XENBV</name>
<dbReference type="Proteomes" id="UP000028500">
    <property type="component" value="Unassembled WGS sequence"/>
</dbReference>
<keyword evidence="2" id="KW-1185">Reference proteome</keyword>
<dbReference type="AlphaFoldDB" id="A0A077PKV8"/>
<evidence type="ECO:0000313" key="1">
    <source>
        <dbReference type="EMBL" id="CDH20394.1"/>
    </source>
</evidence>
<comment type="caution">
    <text evidence="1">The sequence shown here is derived from an EMBL/GenBank/DDBJ whole genome shotgun (WGS) entry which is preliminary data.</text>
</comment>
<sequence>MCNINTVIVLMIYFLEKLITCGNKNPLPNTVTRDYSYIFNIYSRE</sequence>